<evidence type="ECO:0000256" key="6">
    <source>
        <dbReference type="RuleBase" id="RU003915"/>
    </source>
</evidence>
<dbReference type="Gene3D" id="2.40.10.330">
    <property type="match status" value="1"/>
</dbReference>
<name>A0A1M5E5J0_VIBGA</name>
<comment type="similarity">
    <text evidence="2 6">Belongs to the FKBP-type PPIase family.</text>
</comment>
<evidence type="ECO:0000313" key="9">
    <source>
        <dbReference type="Proteomes" id="UP000184159"/>
    </source>
</evidence>
<dbReference type="InterPro" id="IPR046357">
    <property type="entry name" value="PPIase_dom_sf"/>
</dbReference>
<dbReference type="Pfam" id="PF00254">
    <property type="entry name" value="FKBP_C"/>
    <property type="match status" value="1"/>
</dbReference>
<keyword evidence="3 5" id="KW-0697">Rotamase</keyword>
<organism evidence="8 9">
    <name type="scientific">Vibrio gazogenes DSM 21264 = NBRC 103151</name>
    <dbReference type="NCBI Taxonomy" id="1123492"/>
    <lineage>
        <taxon>Bacteria</taxon>
        <taxon>Pseudomonadati</taxon>
        <taxon>Pseudomonadota</taxon>
        <taxon>Gammaproteobacteria</taxon>
        <taxon>Vibrionales</taxon>
        <taxon>Vibrionaceae</taxon>
        <taxon>Vibrio</taxon>
    </lineage>
</organism>
<dbReference type="PANTHER" id="PTHR47861">
    <property type="entry name" value="FKBP-TYPE PEPTIDYL-PROLYL CIS-TRANS ISOMERASE SLYD"/>
    <property type="match status" value="1"/>
</dbReference>
<evidence type="ECO:0000256" key="5">
    <source>
        <dbReference type="PROSITE-ProRule" id="PRU00277"/>
    </source>
</evidence>
<dbReference type="EC" id="5.2.1.8" evidence="6"/>
<evidence type="ECO:0000256" key="1">
    <source>
        <dbReference type="ARBA" id="ARBA00000971"/>
    </source>
</evidence>
<keyword evidence="4 5" id="KW-0413">Isomerase</keyword>
<dbReference type="NCBIfam" id="NF011676">
    <property type="entry name" value="PRK15095.1"/>
    <property type="match status" value="1"/>
</dbReference>
<comment type="catalytic activity">
    <reaction evidence="1 5 6">
        <text>[protein]-peptidylproline (omega=180) = [protein]-peptidylproline (omega=0)</text>
        <dbReference type="Rhea" id="RHEA:16237"/>
        <dbReference type="Rhea" id="RHEA-COMP:10747"/>
        <dbReference type="Rhea" id="RHEA-COMP:10748"/>
        <dbReference type="ChEBI" id="CHEBI:83833"/>
        <dbReference type="ChEBI" id="CHEBI:83834"/>
        <dbReference type="EC" id="5.2.1.8"/>
    </reaction>
</comment>
<dbReference type="AlphaFoldDB" id="A0A1M5E5J0"/>
<dbReference type="GO" id="GO:0003755">
    <property type="term" value="F:peptidyl-prolyl cis-trans isomerase activity"/>
    <property type="evidence" value="ECO:0007669"/>
    <property type="project" value="UniProtKB-UniRule"/>
</dbReference>
<dbReference type="PROSITE" id="PS50059">
    <property type="entry name" value="FKBP_PPIASE"/>
    <property type="match status" value="1"/>
</dbReference>
<dbReference type="SUPFAM" id="SSF54534">
    <property type="entry name" value="FKBP-like"/>
    <property type="match status" value="1"/>
</dbReference>
<sequence>MNHPKRCLLNRIALFASKQGKVSHMTNTNKVQLIQKGSAVTFHFTIKLKDGSIADSTHQMGKPAKLVIGNGSLSDNFEQCLFGLQAGDQRMIELKAADAFGLANPDNIHHMDRTKFAGDAELDVGVIMGFSGPDGMEIPGIVTAIEGESVTVDFNHPLAGQDVTFDVEILAVESGE</sequence>
<gene>
    <name evidence="8" type="ORF">SAMN02745781_03058</name>
</gene>
<dbReference type="PANTHER" id="PTHR47861:SF4">
    <property type="entry name" value="FKBP-TYPE 16 KDA PEPTIDYL-PROLYL CIS-TRANS ISOMERASE"/>
    <property type="match status" value="1"/>
</dbReference>
<dbReference type="InterPro" id="IPR001179">
    <property type="entry name" value="PPIase_FKBP_dom"/>
</dbReference>
<accession>A0A1M5E5J0</accession>
<feature type="domain" description="PPIase FKBP-type" evidence="7">
    <location>
        <begin position="37"/>
        <end position="101"/>
    </location>
</feature>
<dbReference type="Gene3D" id="3.10.50.40">
    <property type="match status" value="1"/>
</dbReference>
<evidence type="ECO:0000256" key="2">
    <source>
        <dbReference type="ARBA" id="ARBA00006577"/>
    </source>
</evidence>
<evidence type="ECO:0000256" key="4">
    <source>
        <dbReference type="ARBA" id="ARBA00023235"/>
    </source>
</evidence>
<dbReference type="Proteomes" id="UP000184159">
    <property type="component" value="Unassembled WGS sequence"/>
</dbReference>
<evidence type="ECO:0000256" key="3">
    <source>
        <dbReference type="ARBA" id="ARBA00023110"/>
    </source>
</evidence>
<evidence type="ECO:0000259" key="7">
    <source>
        <dbReference type="PROSITE" id="PS50059"/>
    </source>
</evidence>
<evidence type="ECO:0000313" key="8">
    <source>
        <dbReference type="EMBL" id="SHF74455.1"/>
    </source>
</evidence>
<dbReference type="EMBL" id="FQUH01000016">
    <property type="protein sequence ID" value="SHF74455.1"/>
    <property type="molecule type" value="Genomic_DNA"/>
</dbReference>
<keyword evidence="9" id="KW-1185">Reference proteome</keyword>
<proteinExistence type="inferred from homology"/>
<protein>
    <recommendedName>
        <fullName evidence="6">Peptidyl-prolyl cis-trans isomerase</fullName>
        <ecNumber evidence="6">5.2.1.8</ecNumber>
    </recommendedName>
</protein>
<reference evidence="9" key="1">
    <citation type="submission" date="2016-11" db="EMBL/GenBank/DDBJ databases">
        <authorList>
            <person name="Varghese N."/>
            <person name="Submissions S."/>
        </authorList>
    </citation>
    <scope>NUCLEOTIDE SEQUENCE [LARGE SCALE GENOMIC DNA]</scope>
    <source>
        <strain evidence="9">DSM 21264</strain>
    </source>
</reference>
<dbReference type="InterPro" id="IPR048261">
    <property type="entry name" value="SlpA/SlyD-like_ins_sf"/>
</dbReference>